<dbReference type="InterPro" id="IPR029787">
    <property type="entry name" value="Nucleotide_cyclase"/>
</dbReference>
<proteinExistence type="predicted"/>
<feature type="domain" description="HDOD" evidence="6">
    <location>
        <begin position="14"/>
        <end position="209"/>
    </location>
</feature>
<name>A0ABZ1CGQ7_9PROT</name>
<dbReference type="InterPro" id="IPR001789">
    <property type="entry name" value="Sig_transdc_resp-reg_receiver"/>
</dbReference>
<dbReference type="PROSITE" id="PS50887">
    <property type="entry name" value="GGDEF"/>
    <property type="match status" value="1"/>
</dbReference>
<dbReference type="EMBL" id="CP141769">
    <property type="protein sequence ID" value="WRS38548.1"/>
    <property type="molecule type" value="Genomic_DNA"/>
</dbReference>
<accession>A0ABZ1CGQ7</accession>
<dbReference type="SUPFAM" id="SSF109604">
    <property type="entry name" value="HD-domain/PDEase-like"/>
    <property type="match status" value="1"/>
</dbReference>
<dbReference type="InterPro" id="IPR013976">
    <property type="entry name" value="HDOD"/>
</dbReference>
<feature type="domain" description="GGDEF" evidence="5">
    <location>
        <begin position="496"/>
        <end position="629"/>
    </location>
</feature>
<gene>
    <name evidence="7" type="ORF">VA613_11100</name>
</gene>
<evidence type="ECO:0000313" key="7">
    <source>
        <dbReference type="EMBL" id="WRS38548.1"/>
    </source>
</evidence>
<dbReference type="NCBIfam" id="TIGR00254">
    <property type="entry name" value="GGDEF"/>
    <property type="match status" value="1"/>
</dbReference>
<dbReference type="Pfam" id="PF00990">
    <property type="entry name" value="GGDEF"/>
    <property type="match status" value="1"/>
</dbReference>
<evidence type="ECO:0000256" key="3">
    <source>
        <dbReference type="PROSITE-ProRule" id="PRU00169"/>
    </source>
</evidence>
<dbReference type="GO" id="GO:0052621">
    <property type="term" value="F:diguanylate cyclase activity"/>
    <property type="evidence" value="ECO:0007669"/>
    <property type="project" value="UniProtKB-EC"/>
</dbReference>
<organism evidence="7 8">
    <name type="scientific">Thiobacillus sedimenti</name>
    <dbReference type="NCBI Taxonomy" id="3110231"/>
    <lineage>
        <taxon>Bacteria</taxon>
        <taxon>Pseudomonadati</taxon>
        <taxon>Pseudomonadota</taxon>
        <taxon>Betaproteobacteria</taxon>
        <taxon>Nitrosomonadales</taxon>
        <taxon>Thiobacillaceae</taxon>
        <taxon>Thiobacillus</taxon>
    </lineage>
</organism>
<evidence type="ECO:0000313" key="8">
    <source>
        <dbReference type="Proteomes" id="UP001334732"/>
    </source>
</evidence>
<feature type="domain" description="Response regulatory" evidence="4">
    <location>
        <begin position="315"/>
        <end position="432"/>
    </location>
</feature>
<dbReference type="Pfam" id="PF00072">
    <property type="entry name" value="Response_reg"/>
    <property type="match status" value="1"/>
</dbReference>
<dbReference type="Gene3D" id="1.10.3210.10">
    <property type="entry name" value="Hypothetical protein af1432"/>
    <property type="match status" value="1"/>
</dbReference>
<dbReference type="RefSeq" id="WP_324779079.1">
    <property type="nucleotide sequence ID" value="NZ_CP141769.1"/>
</dbReference>
<evidence type="ECO:0000256" key="2">
    <source>
        <dbReference type="ARBA" id="ARBA00034247"/>
    </source>
</evidence>
<dbReference type="PROSITE" id="PS50110">
    <property type="entry name" value="RESPONSE_REGULATORY"/>
    <property type="match status" value="1"/>
</dbReference>
<keyword evidence="7" id="KW-0808">Transferase</keyword>
<dbReference type="InterPro" id="IPR011006">
    <property type="entry name" value="CheY-like_superfamily"/>
</dbReference>
<dbReference type="SUPFAM" id="SSF55073">
    <property type="entry name" value="Nucleotide cyclase"/>
    <property type="match status" value="1"/>
</dbReference>
<dbReference type="Proteomes" id="UP001334732">
    <property type="component" value="Chromosome"/>
</dbReference>
<dbReference type="SMART" id="SM00448">
    <property type="entry name" value="REC"/>
    <property type="match status" value="1"/>
</dbReference>
<keyword evidence="8" id="KW-1185">Reference proteome</keyword>
<evidence type="ECO:0000256" key="1">
    <source>
        <dbReference type="ARBA" id="ARBA00012528"/>
    </source>
</evidence>
<dbReference type="Pfam" id="PF08668">
    <property type="entry name" value="HDOD"/>
    <property type="match status" value="1"/>
</dbReference>
<keyword evidence="7" id="KW-0548">Nucleotidyltransferase</keyword>
<comment type="caution">
    <text evidence="3">Lacks conserved residue(s) required for the propagation of feature annotation.</text>
</comment>
<sequence length="633" mass="68916">MTPQVEQLKISGQLPTPRGVALAILELSRRDNTTLGEIAHVVQTDPALSGRLIKLANAVSCITRPVVSVQEAVVRQGMATVRHLALGFSLLDQYRKGACDAFDYQGYWSHSLLMALTMQALGQRIRVAAADELFVCGLLAQVGQLALATAYPDDYSAVLKAHHDAPDQPLVLHERNRLETDHGELGIVMMGDWGIPRFFTDPLAHYEDPAHAGFPHDSRANSLLLMLRLSHRLADFALAGTAAQPDLARQWVEQAAALDIAPEQAGAFIDEVLASWHEWGGLLKIPAAALPPFAEIYHGHNDAEDAEAESEPPLRIMVADGNAFTRRKTMALLVEDSSHTVYPADNGNTALALAMEVLPHVILARYDLPLLDGQELCQALRATDEGRRMHIVLMTDEHNEDQLSRAYEAGADGYAPTTLSAKGLRTRLRAAQRTVQLQAAWEKDRTQLRQIAAELAVANRRLANAALTDLLTGLPNRRSAMDQLEQAWSAATRSGLPLSVMVIDIDHFKTINDTYGHAAGDAVLREAAEALRTSARREDSVCRIGGEEFLVICPNTDLDAAMYSAERLRATLSSRTIAVGETTKKITASIGVAMREPGTADIDALVSAADKALYAAKQGGRNRTRTLQRSHPL</sequence>
<dbReference type="CDD" id="cd00156">
    <property type="entry name" value="REC"/>
    <property type="match status" value="1"/>
</dbReference>
<dbReference type="InterPro" id="IPR050469">
    <property type="entry name" value="Diguanylate_Cyclase"/>
</dbReference>
<dbReference type="PROSITE" id="PS51833">
    <property type="entry name" value="HDOD"/>
    <property type="match status" value="1"/>
</dbReference>
<reference evidence="7 8" key="1">
    <citation type="submission" date="2023-12" db="EMBL/GenBank/DDBJ databases">
        <title>Thiobacillus sedimentum sp. nov., a chemolithoautotrophic sulfur-oxidizing bacterium isolated from freshwater sediment.</title>
        <authorList>
            <person name="Luo J."/>
            <person name="Dai C."/>
        </authorList>
    </citation>
    <scope>NUCLEOTIDE SEQUENCE [LARGE SCALE GENOMIC DNA]</scope>
    <source>
        <strain evidence="7 8">SCUT-2</strain>
    </source>
</reference>
<evidence type="ECO:0000259" key="4">
    <source>
        <dbReference type="PROSITE" id="PS50110"/>
    </source>
</evidence>
<dbReference type="CDD" id="cd01949">
    <property type="entry name" value="GGDEF"/>
    <property type="match status" value="1"/>
</dbReference>
<dbReference type="InterPro" id="IPR000160">
    <property type="entry name" value="GGDEF_dom"/>
</dbReference>
<dbReference type="Gene3D" id="3.30.70.270">
    <property type="match status" value="1"/>
</dbReference>
<dbReference type="EC" id="2.7.7.65" evidence="1"/>
<dbReference type="PANTHER" id="PTHR45138">
    <property type="entry name" value="REGULATORY COMPONENTS OF SENSORY TRANSDUCTION SYSTEM"/>
    <property type="match status" value="1"/>
</dbReference>
<dbReference type="InterPro" id="IPR043128">
    <property type="entry name" value="Rev_trsase/Diguanyl_cyclase"/>
</dbReference>
<evidence type="ECO:0000259" key="6">
    <source>
        <dbReference type="PROSITE" id="PS51833"/>
    </source>
</evidence>
<evidence type="ECO:0000259" key="5">
    <source>
        <dbReference type="PROSITE" id="PS50887"/>
    </source>
</evidence>
<protein>
    <recommendedName>
        <fullName evidence="1">diguanylate cyclase</fullName>
        <ecNumber evidence="1">2.7.7.65</ecNumber>
    </recommendedName>
</protein>
<dbReference type="SMART" id="SM00267">
    <property type="entry name" value="GGDEF"/>
    <property type="match status" value="1"/>
</dbReference>
<dbReference type="Gene3D" id="3.40.50.2300">
    <property type="match status" value="1"/>
</dbReference>
<dbReference type="PANTHER" id="PTHR45138:SF9">
    <property type="entry name" value="DIGUANYLATE CYCLASE DGCM-RELATED"/>
    <property type="match status" value="1"/>
</dbReference>
<dbReference type="SUPFAM" id="SSF52172">
    <property type="entry name" value="CheY-like"/>
    <property type="match status" value="1"/>
</dbReference>
<comment type="catalytic activity">
    <reaction evidence="2">
        <text>2 GTP = 3',3'-c-di-GMP + 2 diphosphate</text>
        <dbReference type="Rhea" id="RHEA:24898"/>
        <dbReference type="ChEBI" id="CHEBI:33019"/>
        <dbReference type="ChEBI" id="CHEBI:37565"/>
        <dbReference type="ChEBI" id="CHEBI:58805"/>
        <dbReference type="EC" id="2.7.7.65"/>
    </reaction>
</comment>